<keyword evidence="3" id="KW-1185">Reference proteome</keyword>
<protein>
    <submittedName>
        <fullName evidence="2">Uncharacterized protein</fullName>
    </submittedName>
</protein>
<feature type="signal peptide" evidence="1">
    <location>
        <begin position="1"/>
        <end position="24"/>
    </location>
</feature>
<proteinExistence type="predicted"/>
<evidence type="ECO:0000313" key="2">
    <source>
        <dbReference type="EMBL" id="GMA35772.1"/>
    </source>
</evidence>
<evidence type="ECO:0000256" key="1">
    <source>
        <dbReference type="SAM" id="SignalP"/>
    </source>
</evidence>
<reference evidence="3" key="1">
    <citation type="journal article" date="2019" name="Int. J. Syst. Evol. Microbiol.">
        <title>The Global Catalogue of Microorganisms (GCM) 10K type strain sequencing project: providing services to taxonomists for standard genome sequencing and annotation.</title>
        <authorList>
            <consortium name="The Broad Institute Genomics Platform"/>
            <consortium name="The Broad Institute Genome Sequencing Center for Infectious Disease"/>
            <person name="Wu L."/>
            <person name="Ma J."/>
        </authorList>
    </citation>
    <scope>NUCLEOTIDE SEQUENCE [LARGE SCALE GENOMIC DNA]</scope>
    <source>
        <strain evidence="3">NBRC 112299</strain>
    </source>
</reference>
<dbReference type="EMBL" id="BSUN01000001">
    <property type="protein sequence ID" value="GMA35772.1"/>
    <property type="molecule type" value="Genomic_DNA"/>
</dbReference>
<accession>A0ABQ6ID48</accession>
<evidence type="ECO:0000313" key="3">
    <source>
        <dbReference type="Proteomes" id="UP001157125"/>
    </source>
</evidence>
<organism evidence="2 3">
    <name type="scientific">Demequina litorisediminis</name>
    <dbReference type="NCBI Taxonomy" id="1849022"/>
    <lineage>
        <taxon>Bacteria</taxon>
        <taxon>Bacillati</taxon>
        <taxon>Actinomycetota</taxon>
        <taxon>Actinomycetes</taxon>
        <taxon>Micrococcales</taxon>
        <taxon>Demequinaceae</taxon>
        <taxon>Demequina</taxon>
    </lineage>
</organism>
<gene>
    <name evidence="2" type="ORF">GCM10025876_19760</name>
</gene>
<dbReference type="Proteomes" id="UP001157125">
    <property type="component" value="Unassembled WGS sequence"/>
</dbReference>
<comment type="caution">
    <text evidence="2">The sequence shown here is derived from an EMBL/GenBank/DDBJ whole genome shotgun (WGS) entry which is preliminary data.</text>
</comment>
<name>A0ABQ6ID48_9MICO</name>
<sequence>MRAAWGAAAAIMAGVAATLVPSHAAVAAPDGLAGELRTVGPAVLEPGHEPERVGDRA</sequence>
<feature type="chain" id="PRO_5046299634" evidence="1">
    <location>
        <begin position="25"/>
        <end position="57"/>
    </location>
</feature>
<keyword evidence="1" id="KW-0732">Signal</keyword>